<evidence type="ECO:0000256" key="2">
    <source>
        <dbReference type="ARBA" id="ARBA00022801"/>
    </source>
</evidence>
<name>A0A4Q9QL88_9GAMM</name>
<evidence type="ECO:0000256" key="1">
    <source>
        <dbReference type="ARBA" id="ARBA00001946"/>
    </source>
</evidence>
<dbReference type="AlphaFoldDB" id="A0A4Q9QL88"/>
<accession>A0A4Q9QL88</accession>
<feature type="domain" description="Nudix hydrolase" evidence="4">
    <location>
        <begin position="2"/>
        <end position="138"/>
    </location>
</feature>
<evidence type="ECO:0000313" key="6">
    <source>
        <dbReference type="Proteomes" id="UP000292302"/>
    </source>
</evidence>
<dbReference type="OrthoDB" id="6717368at2"/>
<dbReference type="InterPro" id="IPR020084">
    <property type="entry name" value="NUDIX_hydrolase_CS"/>
</dbReference>
<dbReference type="RefSeq" id="WP_131180667.1">
    <property type="nucleotide sequence ID" value="NZ_QJUI01000011.1"/>
</dbReference>
<keyword evidence="6" id="KW-1185">Reference proteome</keyword>
<keyword evidence="2 3" id="KW-0378">Hydrolase</keyword>
<sequence length="151" mass="16643">MHEVLKAVACVIQEGSLLCFRHPLAGNQVPKGTVESGELPEQAVVRELFEETGVVFGGDVQALAVLDHERHGASGDVQIQRWHLFLLPVSGLPPAWTHGASGSEAEDGLCFECFWQPLELPALGFHESFEPVIERVREAVLSRPEADRRIR</sequence>
<dbReference type="GO" id="GO:0016787">
    <property type="term" value="F:hydrolase activity"/>
    <property type="evidence" value="ECO:0007669"/>
    <property type="project" value="UniProtKB-KW"/>
</dbReference>
<dbReference type="InterPro" id="IPR020476">
    <property type="entry name" value="Nudix_hydrolase"/>
</dbReference>
<dbReference type="Pfam" id="PF00293">
    <property type="entry name" value="NUDIX"/>
    <property type="match status" value="1"/>
</dbReference>
<comment type="similarity">
    <text evidence="3">Belongs to the Nudix hydrolase family.</text>
</comment>
<dbReference type="PROSITE" id="PS00893">
    <property type="entry name" value="NUDIX_BOX"/>
    <property type="match status" value="1"/>
</dbReference>
<dbReference type="InterPro" id="IPR015797">
    <property type="entry name" value="NUDIX_hydrolase-like_dom_sf"/>
</dbReference>
<gene>
    <name evidence="5" type="ORF">DNK06_14325</name>
</gene>
<dbReference type="InterPro" id="IPR000086">
    <property type="entry name" value="NUDIX_hydrolase_dom"/>
</dbReference>
<organism evidence="5 6">
    <name type="scientific">Phytopseudomonas daroniae</name>
    <dbReference type="NCBI Taxonomy" id="2487519"/>
    <lineage>
        <taxon>Bacteria</taxon>
        <taxon>Pseudomonadati</taxon>
        <taxon>Pseudomonadota</taxon>
        <taxon>Gammaproteobacteria</taxon>
        <taxon>Pseudomonadales</taxon>
        <taxon>Pseudomonadaceae</taxon>
        <taxon>Phytopseudomonas</taxon>
    </lineage>
</organism>
<comment type="cofactor">
    <cofactor evidence="1">
        <name>Mg(2+)</name>
        <dbReference type="ChEBI" id="CHEBI:18420"/>
    </cofactor>
</comment>
<protein>
    <submittedName>
        <fullName evidence="5">NUDIX hydrolase</fullName>
    </submittedName>
</protein>
<dbReference type="PROSITE" id="PS51462">
    <property type="entry name" value="NUDIX"/>
    <property type="match status" value="1"/>
</dbReference>
<dbReference type="SUPFAM" id="SSF55811">
    <property type="entry name" value="Nudix"/>
    <property type="match status" value="1"/>
</dbReference>
<evidence type="ECO:0000313" key="5">
    <source>
        <dbReference type="EMBL" id="TBU77988.1"/>
    </source>
</evidence>
<dbReference type="Proteomes" id="UP000292302">
    <property type="component" value="Unassembled WGS sequence"/>
</dbReference>
<evidence type="ECO:0000259" key="4">
    <source>
        <dbReference type="PROSITE" id="PS51462"/>
    </source>
</evidence>
<reference evidence="5 6" key="1">
    <citation type="submission" date="2018-06" db="EMBL/GenBank/DDBJ databases">
        <title>Three novel Pseudomonas species isolated from symptomatic oak.</title>
        <authorList>
            <person name="Bueno-Gonzalez V."/>
            <person name="Brady C."/>
        </authorList>
    </citation>
    <scope>NUCLEOTIDE SEQUENCE [LARGE SCALE GENOMIC DNA]</scope>
    <source>
        <strain evidence="5 6">P9A</strain>
    </source>
</reference>
<proteinExistence type="inferred from homology"/>
<comment type="caution">
    <text evidence="5">The sequence shown here is derived from an EMBL/GenBank/DDBJ whole genome shotgun (WGS) entry which is preliminary data.</text>
</comment>
<dbReference type="Gene3D" id="3.90.79.10">
    <property type="entry name" value="Nucleoside Triphosphate Pyrophosphohydrolase"/>
    <property type="match status" value="1"/>
</dbReference>
<evidence type="ECO:0000256" key="3">
    <source>
        <dbReference type="RuleBase" id="RU003476"/>
    </source>
</evidence>
<dbReference type="PRINTS" id="PR00502">
    <property type="entry name" value="NUDIXFAMILY"/>
</dbReference>
<dbReference type="EMBL" id="QJUI01000011">
    <property type="protein sequence ID" value="TBU77988.1"/>
    <property type="molecule type" value="Genomic_DNA"/>
</dbReference>